<organism evidence="2 3">
    <name type="scientific">Streptomyces exfoliatus</name>
    <name type="common">Streptomyces hydrogenans</name>
    <dbReference type="NCBI Taxonomy" id="1905"/>
    <lineage>
        <taxon>Bacteria</taxon>
        <taxon>Bacillati</taxon>
        <taxon>Actinomycetota</taxon>
        <taxon>Actinomycetes</taxon>
        <taxon>Kitasatosporales</taxon>
        <taxon>Streptomycetaceae</taxon>
        <taxon>Streptomyces</taxon>
    </lineage>
</organism>
<evidence type="ECO:0000313" key="2">
    <source>
        <dbReference type="EMBL" id="MEU7294003.1"/>
    </source>
</evidence>
<reference evidence="2 3" key="1">
    <citation type="submission" date="2024-06" db="EMBL/GenBank/DDBJ databases">
        <title>The Natural Products Discovery Center: Release of the First 8490 Sequenced Strains for Exploring Actinobacteria Biosynthetic Diversity.</title>
        <authorList>
            <person name="Kalkreuter E."/>
            <person name="Kautsar S.A."/>
            <person name="Yang D."/>
            <person name="Bader C.D."/>
            <person name="Teijaro C.N."/>
            <person name="Fluegel L."/>
            <person name="Davis C.M."/>
            <person name="Simpson J.R."/>
            <person name="Lauterbach L."/>
            <person name="Steele A.D."/>
            <person name="Gui C."/>
            <person name="Meng S."/>
            <person name="Li G."/>
            <person name="Viehrig K."/>
            <person name="Ye F."/>
            <person name="Su P."/>
            <person name="Kiefer A.F."/>
            <person name="Nichols A."/>
            <person name="Cepeda A.J."/>
            <person name="Yan W."/>
            <person name="Fan B."/>
            <person name="Jiang Y."/>
            <person name="Adhikari A."/>
            <person name="Zheng C.-J."/>
            <person name="Schuster L."/>
            <person name="Cowan T.M."/>
            <person name="Smanski M.J."/>
            <person name="Chevrette M.G."/>
            <person name="De Carvalho L.P.S."/>
            <person name="Shen B."/>
        </authorList>
    </citation>
    <scope>NUCLEOTIDE SEQUENCE [LARGE SCALE GENOMIC DNA]</scope>
    <source>
        <strain evidence="2 3">NPDC045705</strain>
    </source>
</reference>
<proteinExistence type="predicted"/>
<dbReference type="Pfam" id="PF05787">
    <property type="entry name" value="PhoX"/>
    <property type="match status" value="1"/>
</dbReference>
<evidence type="ECO:0000313" key="3">
    <source>
        <dbReference type="Proteomes" id="UP001551210"/>
    </source>
</evidence>
<dbReference type="SUPFAM" id="SSF63829">
    <property type="entry name" value="Calcium-dependent phosphotriesterase"/>
    <property type="match status" value="1"/>
</dbReference>
<dbReference type="PROSITE" id="PS51318">
    <property type="entry name" value="TAT"/>
    <property type="match status" value="1"/>
</dbReference>
<dbReference type="RefSeq" id="WP_359206430.1">
    <property type="nucleotide sequence ID" value="NZ_JBEZAM010000012.1"/>
</dbReference>
<dbReference type="PANTHER" id="PTHR35399">
    <property type="entry name" value="SLR8030 PROTEIN"/>
    <property type="match status" value="1"/>
</dbReference>
<evidence type="ECO:0000256" key="1">
    <source>
        <dbReference type="SAM" id="MobiDB-lite"/>
    </source>
</evidence>
<name>A0ABV3CWX1_STREX</name>
<gene>
    <name evidence="2" type="ORF">AB0A76_12475</name>
</gene>
<dbReference type="EMBL" id="JBEZAM010000012">
    <property type="protein sequence ID" value="MEU7294003.1"/>
    <property type="molecule type" value="Genomic_DNA"/>
</dbReference>
<dbReference type="InterPro" id="IPR008557">
    <property type="entry name" value="PhoX"/>
</dbReference>
<keyword evidence="3" id="KW-1185">Reference proteome</keyword>
<dbReference type="PANTHER" id="PTHR35399:SF2">
    <property type="entry name" value="DUF839 DOMAIN-CONTAINING PROTEIN"/>
    <property type="match status" value="1"/>
</dbReference>
<dbReference type="InterPro" id="IPR006311">
    <property type="entry name" value="TAT_signal"/>
</dbReference>
<protein>
    <submittedName>
        <fullName evidence="2">PhoX family protein</fullName>
    </submittedName>
</protein>
<comment type="caution">
    <text evidence="2">The sequence shown here is derived from an EMBL/GenBank/DDBJ whole genome shotgun (WGS) entry which is preliminary data.</text>
</comment>
<dbReference type="Proteomes" id="UP001551210">
    <property type="component" value="Unassembled WGS sequence"/>
</dbReference>
<feature type="region of interest" description="Disordered" evidence="1">
    <location>
        <begin position="504"/>
        <end position="523"/>
    </location>
</feature>
<sequence length="685" mass="74431">MRKLLPLLSTNPHGGGRSALTCRFRCGDACFHEVPNTSDNEYVGDVIAGVLSRRSALRAAAVVTVASAVGGAVVLGNAPEAVALAERPQKPGKGKTDGARGLRFEPVAPNTADQVTVPAGYAHNVVIRWGEPILRGAPAFDAEKQTAKAQAAQFGYNNDFLSLLPLRGEHGRQVLVANHEYTDEVLMFRGYDSENPTREQVEIAWAAHGLSVVVVQEEHRSGKLTPVTRHHLNRRLHTTSEFELTGPAAGGDLLKTSSDPEGRTVLGTLNNCAGGTTPWGTTLHGEENFNQYFAYGSSPTDKRYGIGTGASERKWERFDKRFDLRQEPNEAHRQGWVVELDPYDPDSTPRKRTALGRFKHEAAQPRLTADGRPVVYMGDDERFDYFYKFVSSKRMKKGGSRAAREHNLTLLDEGTLYVAKLTGDSPAAEIDGTGKLPNDGEFDGSGVWIPLATGDVSHVPGMTAEEVYVFTRLAGDKVGATKMDRPEDVEPSPRSGRVYVALTNNSNRGKGTNPGADEANPRNLNKHGQILELAEHWDDPSSDGFAWRLFLVAGDPNDPATYFAGYPKEKVSPISCPDNVAFDPHGNLWISTDGNQLGSHDGLFGVATHGERRGELKQFLTVPKGAETCGPIIQDRRVLVAVQHPGELDGASVENPMSQWPDGPGKLVRPSVVSVWRTDGRDIGV</sequence>
<accession>A0ABV3CWX1</accession>